<dbReference type="AlphaFoldDB" id="L0AB69"/>
<protein>
    <submittedName>
        <fullName evidence="3">Holliday junction resolvase-like protein</fullName>
    </submittedName>
</protein>
<organism evidence="3 4">
    <name type="scientific">Caldisphaera lagunensis (strain DSM 15908 / JCM 11604 / ANMR 0165 / IC-154)</name>
    <dbReference type="NCBI Taxonomy" id="1056495"/>
    <lineage>
        <taxon>Archaea</taxon>
        <taxon>Thermoproteota</taxon>
        <taxon>Thermoprotei</taxon>
        <taxon>Acidilobales</taxon>
        <taxon>Caldisphaeraceae</taxon>
        <taxon>Caldisphaera</taxon>
    </lineage>
</organism>
<proteinExistence type="predicted"/>
<accession>L0AB69</accession>
<reference evidence="4" key="1">
    <citation type="submission" date="2012-03" db="EMBL/GenBank/DDBJ databases">
        <title>Complete genome of Caldisphaera lagunensis DSM 15908.</title>
        <authorList>
            <person name="Lucas S."/>
            <person name="Copeland A."/>
            <person name="Lapidus A."/>
            <person name="Glavina del Rio T."/>
            <person name="Dalin E."/>
            <person name="Tice H."/>
            <person name="Bruce D."/>
            <person name="Goodwin L."/>
            <person name="Pitluck S."/>
            <person name="Peters L."/>
            <person name="Mikhailova N."/>
            <person name="Teshima H."/>
            <person name="Kyrpides N."/>
            <person name="Mavromatis K."/>
            <person name="Ivanova N."/>
            <person name="Brettin T."/>
            <person name="Detter J.C."/>
            <person name="Han C."/>
            <person name="Larimer F."/>
            <person name="Land M."/>
            <person name="Hauser L."/>
            <person name="Markowitz V."/>
            <person name="Cheng J.-F."/>
            <person name="Hugenholtz P."/>
            <person name="Woyke T."/>
            <person name="Wu D."/>
            <person name="Spring S."/>
            <person name="Schroeder M."/>
            <person name="Brambilla E."/>
            <person name="Klenk H.-P."/>
            <person name="Eisen J.A."/>
        </authorList>
    </citation>
    <scope>NUCLEOTIDE SEQUENCE [LARGE SCALE GENOMIC DNA]</scope>
    <source>
        <strain evidence="4">DSM 15908 / JCM 11604 / IC-154</strain>
    </source>
</reference>
<dbReference type="RefSeq" id="WP_015233003.1">
    <property type="nucleotide sequence ID" value="NC_019791.1"/>
</dbReference>
<dbReference type="InterPro" id="IPR019287">
    <property type="entry name" value="Hday_junct_resolvase-rel_dom"/>
</dbReference>
<dbReference type="Proteomes" id="UP000010469">
    <property type="component" value="Chromosome"/>
</dbReference>
<keyword evidence="4" id="KW-1185">Reference proteome</keyword>
<keyword evidence="1" id="KW-0812">Transmembrane</keyword>
<dbReference type="GeneID" id="14212658"/>
<name>L0AB69_CALLD</name>
<evidence type="ECO:0000313" key="3">
    <source>
        <dbReference type="EMBL" id="AFZ71106.1"/>
    </source>
</evidence>
<dbReference type="InParanoid" id="L0AB69"/>
<dbReference type="HOGENOM" id="CLU_105716_1_0_2"/>
<dbReference type="STRING" id="1056495.Calag_1398"/>
<keyword evidence="1" id="KW-0472">Membrane</keyword>
<feature type="domain" description="Holliday junction resolvase-related" evidence="2">
    <location>
        <begin position="35"/>
        <end position="149"/>
    </location>
</feature>
<dbReference type="eggNOG" id="arCOG05252">
    <property type="taxonomic scope" value="Archaea"/>
</dbReference>
<dbReference type="KEGG" id="clg:Calag_1398"/>
<evidence type="ECO:0000256" key="1">
    <source>
        <dbReference type="SAM" id="Phobius"/>
    </source>
</evidence>
<dbReference type="EMBL" id="CP003378">
    <property type="protein sequence ID" value="AFZ71106.1"/>
    <property type="molecule type" value="Genomic_DNA"/>
</dbReference>
<dbReference type="Pfam" id="PF10107">
    <property type="entry name" value="Endonuc_Holl"/>
    <property type="match status" value="1"/>
</dbReference>
<gene>
    <name evidence="3" type="ordered locus">Calag_1398</name>
</gene>
<evidence type="ECO:0000259" key="2">
    <source>
        <dbReference type="Pfam" id="PF10107"/>
    </source>
</evidence>
<dbReference type="OrthoDB" id="29270at2157"/>
<sequence length="157" mass="17997">MSILIYALISIILIELIVILYLYISNWRKSVKIDSIKSNIENLANEKAKVIAMESIEKARKEAVQQSKAVITGKVYEQFAPYLPNFKHNPKEARFIGSPIDYIVFDGIENNDVKAIYFVEIKSGKSNLTNREESIKKAVEKKAVYFETIYIDDKNNS</sequence>
<feature type="transmembrane region" description="Helical" evidence="1">
    <location>
        <begin position="6"/>
        <end position="24"/>
    </location>
</feature>
<keyword evidence="1" id="KW-1133">Transmembrane helix</keyword>
<evidence type="ECO:0000313" key="4">
    <source>
        <dbReference type="Proteomes" id="UP000010469"/>
    </source>
</evidence>